<proteinExistence type="predicted"/>
<dbReference type="Proteomes" id="UP001214629">
    <property type="component" value="Chromosome"/>
</dbReference>
<dbReference type="AlphaFoldDB" id="A0AAX3SW97"/>
<accession>A0AAX3SW97</accession>
<organism evidence="1 2">
    <name type="scientific">Spiroplasma citri</name>
    <dbReference type="NCBI Taxonomy" id="2133"/>
    <lineage>
        <taxon>Bacteria</taxon>
        <taxon>Bacillati</taxon>
        <taxon>Mycoplasmatota</taxon>
        <taxon>Mollicutes</taxon>
        <taxon>Entomoplasmatales</taxon>
        <taxon>Spiroplasmataceae</taxon>
        <taxon>Spiroplasma</taxon>
    </lineage>
</organism>
<reference evidence="1 2" key="1">
    <citation type="submission" date="2022-04" db="EMBL/GenBank/DDBJ databases">
        <title>Whole genome of Spiroplasma citri.</title>
        <authorList>
            <person name="Khanchezar A."/>
            <person name="Izadpanah K."/>
            <person name="Taghavi M."/>
            <person name="Ghorbani A."/>
            <person name="Beven L."/>
        </authorList>
    </citation>
    <scope>NUCLEOTIDE SEQUENCE [LARGE SCALE GENOMIC DNA]</scope>
    <source>
        <strain evidence="1 2">D4</strain>
    </source>
</reference>
<dbReference type="NCBIfam" id="NF038029">
    <property type="entry name" value="LP_plasma"/>
    <property type="match status" value="1"/>
</dbReference>
<keyword evidence="2" id="KW-1185">Reference proteome</keyword>
<name>A0AAX3SW97_SPICI</name>
<dbReference type="EMBL" id="CP096246">
    <property type="protein sequence ID" value="WFG95433.1"/>
    <property type="molecule type" value="Genomic_DNA"/>
</dbReference>
<evidence type="ECO:0000313" key="1">
    <source>
        <dbReference type="EMBL" id="WFG95433.1"/>
    </source>
</evidence>
<gene>
    <name evidence="1" type="ORF">M0C40_04880</name>
</gene>
<sequence>MKKILTILGAISFSTVGASNIIACNSIHENEIKSLQNRLST</sequence>
<protein>
    <submittedName>
        <fullName evidence="1">Lipoprotein</fullName>
    </submittedName>
</protein>
<evidence type="ECO:0000313" key="2">
    <source>
        <dbReference type="Proteomes" id="UP001214629"/>
    </source>
</evidence>
<dbReference type="RefSeq" id="WP_277938013.1">
    <property type="nucleotide sequence ID" value="NZ_CP096246.1"/>
</dbReference>
<dbReference type="InterPro" id="IPR054816">
    <property type="entry name" value="Lipoprotein_mollicutes-type_CS"/>
</dbReference>
<keyword evidence="1" id="KW-0449">Lipoprotein</keyword>